<dbReference type="EMBL" id="CP003246">
    <property type="protein sequence ID" value="AEX54721.1"/>
    <property type="molecule type" value="Genomic_DNA"/>
</dbReference>
<geneLocation type="plasmid" evidence="1 2">
    <name>pRahaq202</name>
</geneLocation>
<reference evidence="2" key="2">
    <citation type="submission" date="2012-01" db="EMBL/GenBank/DDBJ databases">
        <title>Complete sequence of plasmid 2 of Rahnella aquatilis CIP 78.65.</title>
        <authorList>
            <person name="Lucas S."/>
            <person name="Han J."/>
            <person name="Lapidus A."/>
            <person name="Cheng J.-F."/>
            <person name="Goodwin L."/>
            <person name="Pitluck S."/>
            <person name="Peters L."/>
            <person name="Ovchinnikova G."/>
            <person name="Held B."/>
            <person name="Detter J.C."/>
            <person name="Han C."/>
            <person name="Tapia R."/>
            <person name="Land M."/>
            <person name="Hauser L."/>
            <person name="Kyrpides N."/>
            <person name="Ivanova N."/>
            <person name="Pagani I."/>
            <person name="Sobecky P."/>
            <person name="Martinez R."/>
            <person name="Woyke T."/>
        </authorList>
    </citation>
    <scope>NUCLEOTIDE SEQUENCE [LARGE SCALE GENOMIC DNA]</scope>
    <source>
        <strain evidence="2">ATCC 33071 / DSM 4594 / JCM 1683 / NBRC 105701 / NCIMB 13365 / CIP 78.65</strain>
        <plasmid evidence="2">pRahaq202</plasmid>
    </source>
</reference>
<dbReference type="PATRIC" id="fig|745277.3.peg.4786"/>
<evidence type="ECO:0000313" key="2">
    <source>
        <dbReference type="Proteomes" id="UP000009010"/>
    </source>
</evidence>
<reference evidence="1 2" key="1">
    <citation type="journal article" date="2012" name="J. Bacteriol.">
        <title>Complete Genome Sequence of Rahnella aquatilis CIP 78.65.</title>
        <authorList>
            <person name="Martinez R.J."/>
            <person name="Bruce D."/>
            <person name="Detter C."/>
            <person name="Goodwin L.A."/>
            <person name="Han J."/>
            <person name="Han C.S."/>
            <person name="Held B."/>
            <person name="Land M.L."/>
            <person name="Mikhailova N."/>
            <person name="Nolan M."/>
            <person name="Pennacchio L."/>
            <person name="Pitluck S."/>
            <person name="Tapia R."/>
            <person name="Woyke T."/>
            <person name="Sobecky P.A."/>
        </authorList>
    </citation>
    <scope>NUCLEOTIDE SEQUENCE [LARGE SCALE GENOMIC DNA]</scope>
    <source>
        <strain evidence="2">ATCC 33071 / DSM 4594 / JCM 1683 / NBRC 105701 / NCIMB 13365 / CIP 78.65</strain>
        <plasmid evidence="1">pRahaq202</plasmid>
    </source>
</reference>
<proteinExistence type="predicted"/>
<keyword evidence="1" id="KW-0614">Plasmid</keyword>
<accession>H2J2L0</accession>
<dbReference type="RefSeq" id="WP_014333830.1">
    <property type="nucleotide sequence ID" value="NC_016819.1"/>
</dbReference>
<protein>
    <submittedName>
        <fullName evidence="1">Uncharacterized protein</fullName>
    </submittedName>
</protein>
<dbReference type="HOGENOM" id="CLU_2207892_0_0_6"/>
<name>H2J2L0_RAHAC</name>
<evidence type="ECO:0000313" key="1">
    <source>
        <dbReference type="EMBL" id="AEX54721.1"/>
    </source>
</evidence>
<dbReference type="OrthoDB" id="222550at2"/>
<dbReference type="Proteomes" id="UP000009010">
    <property type="component" value="Plasmid pRahaq202"/>
</dbReference>
<dbReference type="AlphaFoldDB" id="H2J2L0"/>
<keyword evidence="2" id="KW-1185">Reference proteome</keyword>
<dbReference type="eggNOG" id="ENOG502ZKJ5">
    <property type="taxonomic scope" value="Bacteria"/>
</dbReference>
<gene>
    <name evidence="1" type="ordered locus">Rahaq2_5012</name>
</gene>
<organism evidence="1 2">
    <name type="scientific">Rahnella aquatilis (strain ATCC 33071 / DSM 4594 / JCM 1683 / NBRC 105701 / NCIMB 13365 / CIP 78.65)</name>
    <dbReference type="NCBI Taxonomy" id="745277"/>
    <lineage>
        <taxon>Bacteria</taxon>
        <taxon>Pseudomonadati</taxon>
        <taxon>Pseudomonadota</taxon>
        <taxon>Gammaproteobacteria</taxon>
        <taxon>Enterobacterales</taxon>
        <taxon>Yersiniaceae</taxon>
        <taxon>Rahnella</taxon>
    </lineage>
</organism>
<sequence length="107" mass="12253">MAPYKNYTVRDRHLPYFSCLMLTGVLIIAPITSARAEAVPPFIHPGLLHTRKDFERMHTKVTQGAQPYIDGWQKLRGNKHASLDWHPNPQAVIYRGNFDRGVTRQNG</sequence>
<dbReference type="KEGG" id="raq:Rahaq2_5012"/>